<protein>
    <submittedName>
        <fullName evidence="4">Nitroreductase</fullName>
    </submittedName>
</protein>
<evidence type="ECO:0000259" key="3">
    <source>
        <dbReference type="Pfam" id="PF00881"/>
    </source>
</evidence>
<keyword evidence="5" id="KW-1185">Reference proteome</keyword>
<evidence type="ECO:0000313" key="4">
    <source>
        <dbReference type="EMBL" id="OJZ71994.1"/>
    </source>
</evidence>
<organism evidence="4 5">
    <name type="scientific">Mycobacterium paraffinicum</name>
    <dbReference type="NCBI Taxonomy" id="53378"/>
    <lineage>
        <taxon>Bacteria</taxon>
        <taxon>Bacillati</taxon>
        <taxon>Actinomycetota</taxon>
        <taxon>Actinomycetes</taxon>
        <taxon>Mycobacteriales</taxon>
        <taxon>Mycobacteriaceae</taxon>
        <taxon>Mycobacterium</taxon>
    </lineage>
</organism>
<accession>A0A1Q4HS54</accession>
<gene>
    <name evidence="4" type="ORF">BRW65_18050</name>
</gene>
<name>A0A1Q4HS54_9MYCO</name>
<dbReference type="AlphaFoldDB" id="A0A1Q4HS54"/>
<comment type="similarity">
    <text evidence="1">Belongs to the nitroreductase family.</text>
</comment>
<feature type="domain" description="Nitroreductase" evidence="3">
    <location>
        <begin position="17"/>
        <end position="185"/>
    </location>
</feature>
<dbReference type="RefSeq" id="WP_073877012.1">
    <property type="nucleotide sequence ID" value="NZ_MPNT01000016.1"/>
</dbReference>
<dbReference type="Proteomes" id="UP000186438">
    <property type="component" value="Unassembled WGS sequence"/>
</dbReference>
<evidence type="ECO:0000256" key="2">
    <source>
        <dbReference type="ARBA" id="ARBA00023002"/>
    </source>
</evidence>
<proteinExistence type="inferred from homology"/>
<dbReference type="InterPro" id="IPR029479">
    <property type="entry name" value="Nitroreductase"/>
</dbReference>
<dbReference type="CDD" id="cd02062">
    <property type="entry name" value="Nitro_FMN_reductase"/>
    <property type="match status" value="1"/>
</dbReference>
<dbReference type="SUPFAM" id="SSF55469">
    <property type="entry name" value="FMN-dependent nitroreductase-like"/>
    <property type="match status" value="1"/>
</dbReference>
<dbReference type="STRING" id="53378.BRW65_18050"/>
<dbReference type="Gene3D" id="3.40.109.10">
    <property type="entry name" value="NADH Oxidase"/>
    <property type="match status" value="1"/>
</dbReference>
<dbReference type="EMBL" id="MPNT01000016">
    <property type="protein sequence ID" value="OJZ71994.1"/>
    <property type="molecule type" value="Genomic_DNA"/>
</dbReference>
<sequence>MSTYPVIEMTTDTLLSTTRSVRKRLDLSRDVPLGLVRECLEIALQAPTSANRQHWSFIVVVDAEQKRRVAEIYKRQWNWLASTPYSVGGRFSDDPTRAPQQARAADSGAYLADHLAEVPVLVLPCIEVEGDGQFTPANQADTWGSIMPAAWSYMLAARTRGLGTAWTSLSTSAEPDIRAVIGYPDNVYHAALIPTAYYTGETFKPGKRQPLDDVLHLDTW</sequence>
<evidence type="ECO:0000313" key="5">
    <source>
        <dbReference type="Proteomes" id="UP000186438"/>
    </source>
</evidence>
<dbReference type="OrthoDB" id="3774920at2"/>
<dbReference type="Pfam" id="PF00881">
    <property type="entry name" value="Nitroreductase"/>
    <property type="match status" value="1"/>
</dbReference>
<comment type="caution">
    <text evidence="4">The sequence shown here is derived from an EMBL/GenBank/DDBJ whole genome shotgun (WGS) entry which is preliminary data.</text>
</comment>
<dbReference type="GO" id="GO:0016491">
    <property type="term" value="F:oxidoreductase activity"/>
    <property type="evidence" value="ECO:0007669"/>
    <property type="project" value="UniProtKB-KW"/>
</dbReference>
<dbReference type="PANTHER" id="PTHR43673:SF10">
    <property type="entry name" value="NADH DEHYDROGENASE_NAD(P)H NITROREDUCTASE XCC3605-RELATED"/>
    <property type="match status" value="1"/>
</dbReference>
<keyword evidence="2" id="KW-0560">Oxidoreductase</keyword>
<dbReference type="PANTHER" id="PTHR43673">
    <property type="entry name" value="NAD(P)H NITROREDUCTASE YDGI-RELATED"/>
    <property type="match status" value="1"/>
</dbReference>
<dbReference type="InterPro" id="IPR000415">
    <property type="entry name" value="Nitroreductase-like"/>
</dbReference>
<evidence type="ECO:0000256" key="1">
    <source>
        <dbReference type="ARBA" id="ARBA00007118"/>
    </source>
</evidence>
<reference evidence="4 5" key="1">
    <citation type="submission" date="2016-11" db="EMBL/GenBank/DDBJ databases">
        <title>Genome sequences of unsequenced Mycobacteria.</title>
        <authorList>
            <person name="Greninger A.L."/>
            <person name="Fang F."/>
            <person name="Jerome K.R."/>
        </authorList>
    </citation>
    <scope>NUCLEOTIDE SEQUENCE [LARGE SCALE GENOMIC DNA]</scope>
    <source>
        <strain evidence="4 5">M11</strain>
    </source>
</reference>